<feature type="repeat" description="ANK" evidence="5">
    <location>
        <begin position="1656"/>
        <end position="1688"/>
    </location>
</feature>
<dbReference type="HOGENOM" id="CLU_232920_0_0_1"/>
<dbReference type="SUPFAM" id="SSF82199">
    <property type="entry name" value="SET domain"/>
    <property type="match status" value="1"/>
</dbReference>
<keyword evidence="2" id="KW-0158">Chromosome</keyword>
<evidence type="ECO:0000313" key="11">
    <source>
        <dbReference type="Proteomes" id="UP000000673"/>
    </source>
</evidence>
<dbReference type="GO" id="GO:0032259">
    <property type="term" value="P:methylation"/>
    <property type="evidence" value="ECO:0007669"/>
    <property type="project" value="UniProtKB-KW"/>
</dbReference>
<dbReference type="Pfam" id="PF21533">
    <property type="entry name" value="EHMT1-2_CRR"/>
    <property type="match status" value="1"/>
</dbReference>
<dbReference type="FunCoup" id="W5J3S8">
    <property type="interactions" value="1600"/>
</dbReference>
<feature type="repeat" description="ANK" evidence="5">
    <location>
        <begin position="1722"/>
        <end position="1754"/>
    </location>
</feature>
<dbReference type="GO" id="GO:0008270">
    <property type="term" value="F:zinc ion binding"/>
    <property type="evidence" value="ECO:0007669"/>
    <property type="project" value="InterPro"/>
</dbReference>
<feature type="region of interest" description="Disordered" evidence="6">
    <location>
        <begin position="119"/>
        <end position="143"/>
    </location>
</feature>
<dbReference type="InterPro" id="IPR043550">
    <property type="entry name" value="EHMT1/EHMT2"/>
</dbReference>
<feature type="compositionally biased region" description="Polar residues" evidence="6">
    <location>
        <begin position="996"/>
        <end position="1022"/>
    </location>
</feature>
<keyword evidence="3" id="KW-0489">Methyltransferase</keyword>
<feature type="compositionally biased region" description="Low complexity" evidence="6">
    <location>
        <begin position="717"/>
        <end position="729"/>
    </location>
</feature>
<dbReference type="CDD" id="cd20905">
    <property type="entry name" value="EHMT_ZBD"/>
    <property type="match status" value="1"/>
</dbReference>
<keyword evidence="3" id="KW-0808">Transferase</keyword>
<dbReference type="InterPro" id="IPR046341">
    <property type="entry name" value="SET_dom_sf"/>
</dbReference>
<dbReference type="PANTHER" id="PTHR46307:SF4">
    <property type="entry name" value="G9A, ISOFORM B"/>
    <property type="match status" value="1"/>
</dbReference>
<dbReference type="PROSITE" id="PS50280">
    <property type="entry name" value="SET"/>
    <property type="match status" value="1"/>
</dbReference>
<feature type="compositionally biased region" description="Basic and acidic residues" evidence="6">
    <location>
        <begin position="520"/>
        <end position="531"/>
    </location>
</feature>
<dbReference type="OMA" id="GNFAMCK"/>
<feature type="compositionally biased region" description="Basic residues" evidence="6">
    <location>
        <begin position="966"/>
        <end position="975"/>
    </location>
</feature>
<dbReference type="PROSITE" id="PS50867">
    <property type="entry name" value="PRE_SET"/>
    <property type="match status" value="1"/>
</dbReference>
<dbReference type="GO" id="GO:0005634">
    <property type="term" value="C:nucleus"/>
    <property type="evidence" value="ECO:0007669"/>
    <property type="project" value="InterPro"/>
</dbReference>
<dbReference type="Pfam" id="PF05033">
    <property type="entry name" value="Pre-SET"/>
    <property type="match status" value="1"/>
</dbReference>
<feature type="compositionally biased region" description="Polar residues" evidence="6">
    <location>
        <begin position="77"/>
        <end position="101"/>
    </location>
</feature>
<feature type="region of interest" description="Disordered" evidence="6">
    <location>
        <begin position="791"/>
        <end position="823"/>
    </location>
</feature>
<dbReference type="GO" id="GO:0000122">
    <property type="term" value="P:negative regulation of transcription by RNA polymerase II"/>
    <property type="evidence" value="ECO:0007669"/>
    <property type="project" value="TreeGrafter"/>
</dbReference>
<feature type="region of interest" description="Disordered" evidence="6">
    <location>
        <begin position="188"/>
        <end position="285"/>
    </location>
</feature>
<dbReference type="SMART" id="SM00248">
    <property type="entry name" value="ANK"/>
    <property type="match status" value="6"/>
</dbReference>
<feature type="compositionally biased region" description="Basic and acidic residues" evidence="6">
    <location>
        <begin position="805"/>
        <end position="818"/>
    </location>
</feature>
<dbReference type="VEuPathDB" id="VectorBase:ADAC009901"/>
<dbReference type="Gene3D" id="2.170.270.10">
    <property type="entry name" value="SET domain"/>
    <property type="match status" value="1"/>
</dbReference>
<feature type="compositionally biased region" description="Basic and acidic residues" evidence="6">
    <location>
        <begin position="242"/>
        <end position="255"/>
    </location>
</feature>
<dbReference type="EnsemblMetazoa" id="ADAC009901-RA">
    <property type="protein sequence ID" value="ADAC009901-PA"/>
    <property type="gene ID" value="ADAC009901"/>
</dbReference>
<keyword evidence="11" id="KW-1185">Reference proteome</keyword>
<keyword evidence="5" id="KW-0040">ANK repeat</keyword>
<feature type="repeat" description="ANK" evidence="5">
    <location>
        <begin position="1613"/>
        <end position="1635"/>
    </location>
</feature>
<evidence type="ECO:0000259" key="7">
    <source>
        <dbReference type="PROSITE" id="PS50280"/>
    </source>
</evidence>
<feature type="compositionally biased region" description="Basic and acidic residues" evidence="6">
    <location>
        <begin position="415"/>
        <end position="441"/>
    </location>
</feature>
<feature type="repeat" description="ANK" evidence="5">
    <location>
        <begin position="1689"/>
        <end position="1721"/>
    </location>
</feature>
<dbReference type="PANTHER" id="PTHR46307">
    <property type="entry name" value="G9A, ISOFORM B"/>
    <property type="match status" value="1"/>
</dbReference>
<dbReference type="InterPro" id="IPR002110">
    <property type="entry name" value="Ankyrin_rpt"/>
</dbReference>
<organism evidence="9">
    <name type="scientific">Anopheles darlingi</name>
    <name type="common">Mosquito</name>
    <dbReference type="NCBI Taxonomy" id="43151"/>
    <lineage>
        <taxon>Eukaryota</taxon>
        <taxon>Metazoa</taxon>
        <taxon>Ecdysozoa</taxon>
        <taxon>Arthropoda</taxon>
        <taxon>Hexapoda</taxon>
        <taxon>Insecta</taxon>
        <taxon>Pterygota</taxon>
        <taxon>Neoptera</taxon>
        <taxon>Endopterygota</taxon>
        <taxon>Diptera</taxon>
        <taxon>Nematocera</taxon>
        <taxon>Culicoidea</taxon>
        <taxon>Culicidae</taxon>
        <taxon>Anophelinae</taxon>
        <taxon>Anopheles</taxon>
    </lineage>
</organism>
<dbReference type="STRING" id="43151.W5J3S8"/>
<feature type="compositionally biased region" description="Gly residues" evidence="6">
    <location>
        <begin position="1463"/>
        <end position="1473"/>
    </location>
</feature>
<dbReference type="VEuPathDB" id="VectorBase:ADAR2_004667"/>
<feature type="domain" description="SET" evidence="7">
    <location>
        <begin position="1913"/>
        <end position="2026"/>
    </location>
</feature>
<evidence type="ECO:0000256" key="2">
    <source>
        <dbReference type="ARBA" id="ARBA00022454"/>
    </source>
</evidence>
<dbReference type="Pfam" id="PF12796">
    <property type="entry name" value="Ank_2"/>
    <property type="match status" value="1"/>
</dbReference>
<dbReference type="EMBL" id="ADMH02002131">
    <property type="protein sequence ID" value="ETN58496.1"/>
    <property type="molecule type" value="Genomic_DNA"/>
</dbReference>
<dbReference type="PROSITE" id="PS50297">
    <property type="entry name" value="ANK_REP_REGION"/>
    <property type="match status" value="3"/>
</dbReference>
<dbReference type="Proteomes" id="UP000000673">
    <property type="component" value="Unassembled WGS sequence"/>
</dbReference>
<keyword evidence="4" id="KW-0949">S-adenosyl-L-methionine</keyword>
<dbReference type="SUPFAM" id="SSF48403">
    <property type="entry name" value="Ankyrin repeat"/>
    <property type="match status" value="1"/>
</dbReference>
<feature type="domain" description="Pre-SET" evidence="8">
    <location>
        <begin position="1847"/>
        <end position="1910"/>
    </location>
</feature>
<feature type="region of interest" description="Disordered" evidence="6">
    <location>
        <begin position="321"/>
        <end position="343"/>
    </location>
</feature>
<feature type="region of interest" description="Disordered" evidence="6">
    <location>
        <begin position="1151"/>
        <end position="1198"/>
    </location>
</feature>
<proteinExistence type="predicted"/>
<feature type="compositionally biased region" description="Gly residues" evidence="6">
    <location>
        <begin position="54"/>
        <end position="64"/>
    </location>
</feature>
<evidence type="ECO:0000259" key="8">
    <source>
        <dbReference type="PROSITE" id="PS50867"/>
    </source>
</evidence>
<feature type="region of interest" description="Disordered" evidence="6">
    <location>
        <begin position="382"/>
        <end position="730"/>
    </location>
</feature>
<dbReference type="Pfam" id="PF00023">
    <property type="entry name" value="Ank"/>
    <property type="match status" value="1"/>
</dbReference>
<dbReference type="SMART" id="SM00468">
    <property type="entry name" value="PreSET"/>
    <property type="match status" value="1"/>
</dbReference>
<name>W5J3S8_ANODA</name>
<feature type="compositionally biased region" description="Basic and acidic residues" evidence="6">
    <location>
        <begin position="386"/>
        <end position="398"/>
    </location>
</feature>
<feature type="region of interest" description="Disordered" evidence="6">
    <location>
        <begin position="38"/>
        <end position="106"/>
    </location>
</feature>
<feature type="compositionally biased region" description="Low complexity" evidence="6">
    <location>
        <begin position="566"/>
        <end position="587"/>
    </location>
</feature>
<dbReference type="GO" id="GO:0046974">
    <property type="term" value="F:histone H3K9 methyltransferase activity"/>
    <property type="evidence" value="ECO:0007669"/>
    <property type="project" value="TreeGrafter"/>
</dbReference>
<feature type="compositionally biased region" description="Low complexity" evidence="6">
    <location>
        <begin position="128"/>
        <end position="140"/>
    </location>
</feature>
<evidence type="ECO:0000256" key="6">
    <source>
        <dbReference type="SAM" id="MobiDB-lite"/>
    </source>
</evidence>
<feature type="compositionally biased region" description="Polar residues" evidence="6">
    <location>
        <begin position="649"/>
        <end position="662"/>
    </location>
</feature>
<dbReference type="InterPro" id="IPR001214">
    <property type="entry name" value="SET_dom"/>
</dbReference>
<dbReference type="eggNOG" id="KOG1082">
    <property type="taxonomic scope" value="Eukaryota"/>
</dbReference>
<feature type="compositionally biased region" description="Low complexity" evidence="6">
    <location>
        <begin position="1158"/>
        <end position="1175"/>
    </location>
</feature>
<feature type="compositionally biased region" description="Polar residues" evidence="6">
    <location>
        <begin position="628"/>
        <end position="638"/>
    </location>
</feature>
<feature type="compositionally biased region" description="Polar residues" evidence="6">
    <location>
        <begin position="1090"/>
        <end position="1106"/>
    </location>
</feature>
<evidence type="ECO:0000256" key="5">
    <source>
        <dbReference type="PROSITE-ProRule" id="PRU00023"/>
    </source>
</evidence>
<dbReference type="PROSITE" id="PS50088">
    <property type="entry name" value="ANK_REPEAT"/>
    <property type="match status" value="4"/>
</dbReference>
<dbReference type="InterPro" id="IPR007728">
    <property type="entry name" value="Pre-SET_dom"/>
</dbReference>
<dbReference type="GO" id="GO:0000785">
    <property type="term" value="C:chromatin"/>
    <property type="evidence" value="ECO:0007669"/>
    <property type="project" value="TreeGrafter"/>
</dbReference>
<dbReference type="Gene3D" id="1.25.40.20">
    <property type="entry name" value="Ankyrin repeat-containing domain"/>
    <property type="match status" value="2"/>
</dbReference>
<feature type="region of interest" description="Disordered" evidence="6">
    <location>
        <begin position="954"/>
        <end position="1138"/>
    </location>
</feature>
<evidence type="ECO:0008006" key="12">
    <source>
        <dbReference type="Google" id="ProtNLM"/>
    </source>
</evidence>
<dbReference type="Pfam" id="PF00856">
    <property type="entry name" value="SET"/>
    <property type="match status" value="1"/>
</dbReference>
<reference evidence="9" key="3">
    <citation type="journal article" date="2013" name="Nucleic Acids Res.">
        <title>The genome of Anopheles darlingi, the main neotropical malaria vector.</title>
        <authorList>
            <person name="Marinotti O."/>
            <person name="Cerqueira G.C."/>
            <person name="de Almeida L.G."/>
            <person name="Ferro M.I."/>
            <person name="Loreto E.L."/>
            <person name="Zaha A."/>
            <person name="Teixeira S.M."/>
            <person name="Wespiser A.R."/>
            <person name="Almeida E Silva A."/>
            <person name="Schlindwein A.D."/>
            <person name="Pacheco A.C."/>
            <person name="Silva A.L."/>
            <person name="Graveley B.R."/>
            <person name="Walenz B.P."/>
            <person name="Lima Bde A."/>
            <person name="Ribeiro C.A."/>
            <person name="Nunes-Silva C.G."/>
            <person name="de Carvalho C.R."/>
            <person name="Soares C.M."/>
            <person name="de Menezes C.B."/>
            <person name="Matiolli C."/>
            <person name="Caffrey D."/>
            <person name="Araujo D.A."/>
            <person name="de Oliveira D.M."/>
            <person name="Golenbock D."/>
            <person name="Grisard E.C."/>
            <person name="Fantinatti-Garboggini F."/>
            <person name="de Carvalho F.M."/>
            <person name="Barcellos F.G."/>
            <person name="Prosdocimi F."/>
            <person name="May G."/>
            <person name="Azevedo Junior G.M."/>
            <person name="Guimaraes G.M."/>
            <person name="Goldman G.H."/>
            <person name="Padilha I.Q."/>
            <person name="Batista Jda S."/>
            <person name="Ferro J.A."/>
            <person name="Ribeiro J.M."/>
            <person name="Fietto J.L."/>
            <person name="Dabbas K.M."/>
            <person name="Cerdeira L."/>
            <person name="Agnez-Lima L.F."/>
            <person name="Brocchi M."/>
            <person name="de Carvalho M.O."/>
            <person name="Teixeira Mde M."/>
            <person name="Diniz Maia Mde M."/>
            <person name="Goldman M.H."/>
            <person name="Cruz Schneider M.P."/>
            <person name="Felipe M.S."/>
            <person name="Hungria M."/>
            <person name="Nicolas M.F."/>
            <person name="Pereira M."/>
            <person name="Montes M.A."/>
            <person name="Cantao M.E."/>
            <person name="Vincentz M."/>
            <person name="Rafael M.S."/>
            <person name="Silverman N."/>
            <person name="Stoco P.H."/>
            <person name="Souza R.C."/>
            <person name="Vicentini R."/>
            <person name="Gazzinelli R.T."/>
            <person name="Neves Rde O."/>
            <person name="Silva R."/>
            <person name="Astolfi-Filho S."/>
            <person name="Maciel T.E."/>
            <person name="Urmenyi T.P."/>
            <person name="Tadei W.P."/>
            <person name="Camargo E.P."/>
            <person name="de Vasconcelos A.T."/>
        </authorList>
    </citation>
    <scope>NUCLEOTIDE SEQUENCE</scope>
</reference>
<protein>
    <recommendedName>
        <fullName evidence="12">Histone-lysine N-methyltransferase EHMT2</fullName>
    </recommendedName>
</protein>
<feature type="compositionally biased region" description="Basic and acidic residues" evidence="6">
    <location>
        <begin position="212"/>
        <end position="227"/>
    </location>
</feature>
<feature type="compositionally biased region" description="Low complexity" evidence="6">
    <location>
        <begin position="1474"/>
        <end position="1487"/>
    </location>
</feature>
<feature type="compositionally biased region" description="Polar residues" evidence="6">
    <location>
        <begin position="39"/>
        <end position="50"/>
    </location>
</feature>
<accession>W5J3S8</accession>
<evidence type="ECO:0000313" key="10">
    <source>
        <dbReference type="EnsemblMetazoa" id="ADAC009901-PA"/>
    </source>
</evidence>
<evidence type="ECO:0000256" key="4">
    <source>
        <dbReference type="ARBA" id="ARBA00022691"/>
    </source>
</evidence>
<dbReference type="SMART" id="SM00317">
    <property type="entry name" value="SET"/>
    <property type="match status" value="1"/>
</dbReference>
<dbReference type="PRINTS" id="PR01415">
    <property type="entry name" value="ANKYRIN"/>
</dbReference>
<evidence type="ECO:0000256" key="1">
    <source>
        <dbReference type="ARBA" id="ARBA00004286"/>
    </source>
</evidence>
<reference evidence="9 11" key="1">
    <citation type="journal article" date="2010" name="BMC Genomics">
        <title>Combination of measures distinguishes pre-miRNAs from other stem-loops in the genome of the newly sequenced Anopheles darlingi.</title>
        <authorList>
            <person name="Mendes N.D."/>
            <person name="Freitas A.T."/>
            <person name="Vasconcelos A.T."/>
            <person name="Sagot M.F."/>
        </authorList>
    </citation>
    <scope>NUCLEOTIDE SEQUENCE</scope>
</reference>
<reference evidence="10" key="4">
    <citation type="submission" date="2015-06" db="UniProtKB">
        <authorList>
            <consortium name="EnsemblMetazoa"/>
        </authorList>
    </citation>
    <scope>IDENTIFICATION</scope>
</reference>
<evidence type="ECO:0000313" key="9">
    <source>
        <dbReference type="EMBL" id="ETN58496.1"/>
    </source>
</evidence>
<feature type="compositionally biased region" description="Polar residues" evidence="6">
    <location>
        <begin position="532"/>
        <end position="543"/>
    </location>
</feature>
<evidence type="ECO:0000256" key="3">
    <source>
        <dbReference type="ARBA" id="ARBA00022603"/>
    </source>
</evidence>
<reference evidence="9" key="2">
    <citation type="submission" date="2010-05" db="EMBL/GenBank/DDBJ databases">
        <authorList>
            <person name="Almeida L.G."/>
            <person name="Nicolas M.F."/>
            <person name="Souza R.C."/>
            <person name="Vasconcelos A.T.R."/>
        </authorList>
    </citation>
    <scope>NUCLEOTIDE SEQUENCE</scope>
</reference>
<feature type="compositionally biased region" description="Low complexity" evidence="6">
    <location>
        <begin position="474"/>
        <end position="483"/>
    </location>
</feature>
<dbReference type="InterPro" id="IPR047762">
    <property type="entry name" value="EHMT_CRR"/>
</dbReference>
<gene>
    <name evidence="9" type="ORF">AND_009901</name>
</gene>
<feature type="region of interest" description="Disordered" evidence="6">
    <location>
        <begin position="1461"/>
        <end position="1503"/>
    </location>
</feature>
<dbReference type="GO" id="GO:0002039">
    <property type="term" value="F:p53 binding"/>
    <property type="evidence" value="ECO:0007669"/>
    <property type="project" value="InterPro"/>
</dbReference>
<comment type="subcellular location">
    <subcellularLocation>
        <location evidence="1">Chromosome</location>
    </subcellularLocation>
</comment>
<sequence>MDFIGNLLNQMSSAFNQETAIPKKEEISMDETLKWRALKNNQFASRTRQPSSSGGTGGGSGSGKGGRKVEANGQPRPGSSATSSGLATMMTMSSAENSNDSGPAASALAISEGRRSAPILDGSLDDTNSSALLSNGGASSTPDLMIAGIEEDDDLEDGIEIEIAKDISGEELQEALGLSQLVVETIDDLSQQSQSSNSVPPGSHSKTTPIMKSEDEKDEDPIVRRDAAIGSSLAAEESSIADDLHLPATKTEKPEVVATTNATEEQEEREKERKEVVPGSVSSQQVDASPVAVIADADAADDDVVIIAPSTVQEVVVLVAEDGTKEEEEEEQERGACASAASESAAATHMTTVASSAASTKCTEKKQAVLTDADPVAATSVASVDEVERKYRPQENDSVRANATMAETAGGPSVDDLKLEESLEKKTDPDGAGDGEEKLAEAARPPSAGRATRSKKTSISSATTVTPPPLAGVANAANSSSQRRSQRFVKDSGVAASGKLNGEQQSRSSPVVVKEEQEEPAIKKKTNDESSKQANVSMATTTKVAAIDRSSSSSTATLKSDRSLRSKQLQSSQGVGGPAASAIAGGRRASETVKSACQEDSNDSIPVAESEPAEKPPNRRGRKRLSHQEQTAIATPQSVVVHEEPTVASEESQQRASGSGTRSVFPLDPGENDSGGKQQQQQQQQQAPVAVPAPNRRGRKRKNPIPVDATVNTGPVTAASAAAASSTSSLPYGKRMLRMSRDGSEGILASALARRDKVDSQGRSSRPIKLSAKMLANEELRQGFEQHNNGRIIIASDSVNTDDTTTDRDRERASETSSRKQSATVAAAAAATAAAAAASAAVKAGSIGAQQRAERAGSGSSLSSSSEDVTLVSVTKVVPTVAPVATSVKRGSAEAKETKRIQDSATLPVSTEATVKGTSNEGIRTTIQPQQQQAPTARCPDLQTFLQEIRSMRLGTNRSPEENPKLNRRQIKRLGKLKEKHLLALGLRRKSKENQRNGVSTSAADQSDGASVIPSDTESSGSEAEFVPSGKIGTVGKPSVTLRLRKPETLLENPRSLAGGRPASLPSGPSTGPARSGGTKAKQQQQQQQTNGRNIANAPGSSSRRQSAIVLPAAATTLPGPFSAPPPSKDMETEHLQRSLKRLGCEVTIIPQAPRPQAPISSSSAPRATSVARSGAGVGAGSSQRKQQRHNKTPKGISQAAQALRTLSSVSPSLEIVLDKRPIGLATAPFGNKRTPFEASGSTKTVVEASGTTGGTVDGGLVCLCAQISDVYVRRPAGNGYCTAIDDIDGQPIGCCNELTEDEVIMLRPSASVSFQVFCNMHRKRLEDHGCCAVCGHFCTQGNFAMCKNVHLFHPNCAKKYILNTPYNSNRPDEPPTAPILVLQCPHCARECPNGEIQVNIQLTTPPVLLPSRSNVVKPAKMTVSKPDSSSTNGGTVGEDIFRTKVNALVPSSVKNMLATSSSGGGGINGNGSGSLAAAPRAGSSSGRSERSNNGTGVGGSRRKTTFTKQDFYRAITTQHNDVDRVSEIIASGFDIETRFADIHGGTCLHLVAHYGTITSAYLIISRARSVDYLNIADNVLRTAMMCALEQKKFEIIKLLLDCGADATVKGPDGMTVLHIAARHGHHEAVRTILESVRKRLTARELSSFLNRGDGGRWTALAWAAENRHKETIQQLLELGADVNVCDLENNTSLHWATLAGCTDTLYLLLNKCCDTNVQNTSGDTPLHIACRLGHASSCILLMAKGASLTIRNNAGEQPMDAIGDPDSECASILGANLKMRLLAKNTKETRVLSSDISNGRERYPVQVVQTVGANDRLQALPKFKYVKRTVQVECSVQMDTNLRNMRLCSCTDDCSSEGANCVCSERGWYNADGRLVDDFNYHHPPEIVECGDACDCNRLVCRNRVVQRGLLVPLQIFHSAGKGWSVRTLVRIAKGSFLVEYVGELLTDEAADRRPDDSYIFDLGAGYCMDASAYGNVSRFFNHSCKPNVSPVRVFYEHQDTRFPKVAMFACRDIEPQEEICFDYGDKFWMVKNRTVCCQCNASECRYRTVQQAGDGCPVTVVL</sequence>
<dbReference type="InterPro" id="IPR036770">
    <property type="entry name" value="Ankyrin_rpt-contain_sf"/>
</dbReference>